<dbReference type="SUPFAM" id="SSF47473">
    <property type="entry name" value="EF-hand"/>
    <property type="match status" value="1"/>
</dbReference>
<feature type="region of interest" description="Disordered" evidence="1">
    <location>
        <begin position="1"/>
        <end position="35"/>
    </location>
</feature>
<organism evidence="3 4">
    <name type="scientific">Theropithecus gelada</name>
    <name type="common">Gelada baboon</name>
    <dbReference type="NCBI Taxonomy" id="9565"/>
    <lineage>
        <taxon>Eukaryota</taxon>
        <taxon>Metazoa</taxon>
        <taxon>Chordata</taxon>
        <taxon>Craniata</taxon>
        <taxon>Vertebrata</taxon>
        <taxon>Euteleostomi</taxon>
        <taxon>Mammalia</taxon>
        <taxon>Eutheria</taxon>
        <taxon>Euarchontoglires</taxon>
        <taxon>Primates</taxon>
        <taxon>Haplorrhini</taxon>
        <taxon>Catarrhini</taxon>
        <taxon>Cercopithecidae</taxon>
        <taxon>Cercopithecinae</taxon>
        <taxon>Theropithecus</taxon>
    </lineage>
</organism>
<dbReference type="PANTHER" id="PTHR23048">
    <property type="entry name" value="MYOSIN LIGHT CHAIN 1, 3"/>
    <property type="match status" value="1"/>
</dbReference>
<protein>
    <recommendedName>
        <fullName evidence="2">EF-hand domain-containing protein</fullName>
    </recommendedName>
</protein>
<evidence type="ECO:0000259" key="2">
    <source>
        <dbReference type="PROSITE" id="PS50222"/>
    </source>
</evidence>
<proteinExistence type="predicted"/>
<reference evidence="3" key="1">
    <citation type="submission" date="2018-05" db="EMBL/GenBank/DDBJ databases">
        <title>Whole genome of Theropithecus gelada.</title>
        <authorList>
            <person name="Chiou K.L."/>
            <person name="Snyder-Mackler N."/>
        </authorList>
    </citation>
    <scope>NUCLEOTIDE SEQUENCE [LARGE SCALE GENOMIC DNA]</scope>
</reference>
<reference evidence="3" key="3">
    <citation type="submission" date="2025-09" db="UniProtKB">
        <authorList>
            <consortium name="Ensembl"/>
        </authorList>
    </citation>
    <scope>IDENTIFICATION</scope>
</reference>
<dbReference type="Proteomes" id="UP000694411">
    <property type="component" value="Chromosome 12"/>
</dbReference>
<dbReference type="PROSITE" id="PS50222">
    <property type="entry name" value="EF_HAND_2"/>
    <property type="match status" value="1"/>
</dbReference>
<sequence>LSPEPPEYQQQHEPLQPRPKLSQLPHPQAPEKIQEPQVDLSKVMIKFNKDHLEEFKAILYSQFGDMMRALGQNPTNAKVLKFLENPKSDELKSQHVDFETFLLMLQVTAKNRNQGTYEDYLEGLHVFDKEGNSKVTGAELRQVLITLGEKMAEEEMETVLAGHEDTINEEAFLKHYEAFLKHMVSLLSSVDPWVWAPAGRSMFQPPGGYLLFQNKDKVLPLEKTIYIL</sequence>
<dbReference type="PANTHER" id="PTHR23048:SF5">
    <property type="entry name" value="MYOSIN LIGHT CHAIN 6B"/>
    <property type="match status" value="1"/>
</dbReference>
<dbReference type="GO" id="GO:0016460">
    <property type="term" value="C:myosin II complex"/>
    <property type="evidence" value="ECO:0007669"/>
    <property type="project" value="TreeGrafter"/>
</dbReference>
<dbReference type="Ensembl" id="ENSTGET00000006958.1">
    <property type="protein sequence ID" value="ENSTGEP00000005756.1"/>
    <property type="gene ID" value="ENSTGEG00000004760.1"/>
</dbReference>
<dbReference type="Gene3D" id="1.10.238.10">
    <property type="entry name" value="EF-hand"/>
    <property type="match status" value="2"/>
</dbReference>
<feature type="domain" description="EF-hand" evidence="2">
    <location>
        <begin position="115"/>
        <end position="150"/>
    </location>
</feature>
<evidence type="ECO:0000313" key="4">
    <source>
        <dbReference type="Proteomes" id="UP000694411"/>
    </source>
</evidence>
<keyword evidence="4" id="KW-1185">Reference proteome</keyword>
<name>A0A8D2EFK1_THEGE</name>
<dbReference type="GO" id="GO:0008307">
    <property type="term" value="F:structural constituent of muscle"/>
    <property type="evidence" value="ECO:0007669"/>
    <property type="project" value="TreeGrafter"/>
</dbReference>
<evidence type="ECO:0000256" key="1">
    <source>
        <dbReference type="SAM" id="MobiDB-lite"/>
    </source>
</evidence>
<dbReference type="FunFam" id="1.10.238.10:FF:000001">
    <property type="entry name" value="Calmodulin 1"/>
    <property type="match status" value="1"/>
</dbReference>
<dbReference type="InterPro" id="IPR011992">
    <property type="entry name" value="EF-hand-dom_pair"/>
</dbReference>
<dbReference type="AlphaFoldDB" id="A0A8D2EFK1"/>
<evidence type="ECO:0000313" key="3">
    <source>
        <dbReference type="Ensembl" id="ENSTGEP00000005756.1"/>
    </source>
</evidence>
<dbReference type="GO" id="GO:0005509">
    <property type="term" value="F:calcium ion binding"/>
    <property type="evidence" value="ECO:0007669"/>
    <property type="project" value="InterPro"/>
</dbReference>
<accession>A0A8D2EFK1</accession>
<reference evidence="3" key="2">
    <citation type="submission" date="2025-08" db="UniProtKB">
        <authorList>
            <consortium name="Ensembl"/>
        </authorList>
    </citation>
    <scope>IDENTIFICATION</scope>
</reference>
<dbReference type="InterPro" id="IPR002048">
    <property type="entry name" value="EF_hand_dom"/>
</dbReference>
<dbReference type="InterPro" id="IPR050230">
    <property type="entry name" value="CALM/Myosin/TropC-like"/>
</dbReference>